<dbReference type="GO" id="GO:0010150">
    <property type="term" value="P:leaf senescence"/>
    <property type="evidence" value="ECO:0007669"/>
    <property type="project" value="UniProtKB-ARBA"/>
</dbReference>
<dbReference type="Proteomes" id="UP000236161">
    <property type="component" value="Unassembled WGS sequence"/>
</dbReference>
<evidence type="ECO:0000256" key="1">
    <source>
        <dbReference type="ARBA" id="ARBA00034773"/>
    </source>
</evidence>
<feature type="region of interest" description="Disordered" evidence="2">
    <location>
        <begin position="46"/>
        <end position="86"/>
    </location>
</feature>
<accession>A0A2I0BDA4</accession>
<keyword evidence="4" id="KW-1185">Reference proteome</keyword>
<feature type="region of interest" description="Disordered" evidence="2">
    <location>
        <begin position="102"/>
        <end position="133"/>
    </location>
</feature>
<dbReference type="AlphaFoldDB" id="A0A2I0BDA4"/>
<feature type="compositionally biased region" description="Polar residues" evidence="2">
    <location>
        <begin position="46"/>
        <end position="60"/>
    </location>
</feature>
<dbReference type="PANTHER" id="PTHR33083">
    <property type="entry name" value="EXPRESSED PROTEIN"/>
    <property type="match status" value="1"/>
</dbReference>
<feature type="compositionally biased region" description="Polar residues" evidence="2">
    <location>
        <begin position="70"/>
        <end position="86"/>
    </location>
</feature>
<dbReference type="InterPro" id="IPR007608">
    <property type="entry name" value="Senescence_reg_S40"/>
</dbReference>
<evidence type="ECO:0000313" key="4">
    <source>
        <dbReference type="Proteomes" id="UP000236161"/>
    </source>
</evidence>
<gene>
    <name evidence="3" type="ORF">AXF42_Ash013185</name>
</gene>
<name>A0A2I0BDA4_9ASPA</name>
<sequence>MERFRAQRSFGSERFLASFSSTAAGVEDDAGGVELDEDEVFWTGSESPELNNLFRSQASSLPKPIPSPNPSRLSPTRRSDGSFGQNTERNFGILAALPEEEKNGSLLQRKTSISSSSSASASPSSSSSAKLIPAIPKPRPDFLLSLPGGKIYHQSAPVNVPVVPQRMIRETSNLEEVDRGENDGNEDVMLPPHEIVARASGMGSPMTTFSVLEGAGRTLKGRDLRRVRNAVWRQTGFLD</sequence>
<dbReference type="EMBL" id="KZ451890">
    <property type="protein sequence ID" value="PKA65770.1"/>
    <property type="molecule type" value="Genomic_DNA"/>
</dbReference>
<dbReference type="Pfam" id="PF04520">
    <property type="entry name" value="Senescence_reg"/>
    <property type="match status" value="1"/>
</dbReference>
<reference evidence="3 4" key="1">
    <citation type="journal article" date="2017" name="Nature">
        <title>The Apostasia genome and the evolution of orchids.</title>
        <authorList>
            <person name="Zhang G.Q."/>
            <person name="Liu K.W."/>
            <person name="Li Z."/>
            <person name="Lohaus R."/>
            <person name="Hsiao Y.Y."/>
            <person name="Niu S.C."/>
            <person name="Wang J.Y."/>
            <person name="Lin Y.C."/>
            <person name="Xu Q."/>
            <person name="Chen L.J."/>
            <person name="Yoshida K."/>
            <person name="Fujiwara S."/>
            <person name="Wang Z.W."/>
            <person name="Zhang Y.Q."/>
            <person name="Mitsuda N."/>
            <person name="Wang M."/>
            <person name="Liu G.H."/>
            <person name="Pecoraro L."/>
            <person name="Huang H.X."/>
            <person name="Xiao X.J."/>
            <person name="Lin M."/>
            <person name="Wu X.Y."/>
            <person name="Wu W.L."/>
            <person name="Chen Y.Y."/>
            <person name="Chang S.B."/>
            <person name="Sakamoto S."/>
            <person name="Ohme-Takagi M."/>
            <person name="Yagi M."/>
            <person name="Zeng S.J."/>
            <person name="Shen C.Y."/>
            <person name="Yeh C.M."/>
            <person name="Luo Y.B."/>
            <person name="Tsai W.C."/>
            <person name="Van de Peer Y."/>
            <person name="Liu Z.J."/>
        </authorList>
    </citation>
    <scope>NUCLEOTIDE SEQUENCE [LARGE SCALE GENOMIC DNA]</scope>
    <source>
        <strain evidence="4">cv. Shenzhen</strain>
        <tissue evidence="3">Stem</tissue>
    </source>
</reference>
<dbReference type="PANTHER" id="PTHR33083:SF116">
    <property type="entry name" value="OS04G0413900 PROTEIN"/>
    <property type="match status" value="1"/>
</dbReference>
<feature type="compositionally biased region" description="Low complexity" evidence="2">
    <location>
        <begin position="112"/>
        <end position="129"/>
    </location>
</feature>
<comment type="similarity">
    <text evidence="1">Belongs to the senescence regulator S40 family.</text>
</comment>
<proteinExistence type="inferred from homology"/>
<organism evidence="3 4">
    <name type="scientific">Apostasia shenzhenica</name>
    <dbReference type="NCBI Taxonomy" id="1088818"/>
    <lineage>
        <taxon>Eukaryota</taxon>
        <taxon>Viridiplantae</taxon>
        <taxon>Streptophyta</taxon>
        <taxon>Embryophyta</taxon>
        <taxon>Tracheophyta</taxon>
        <taxon>Spermatophyta</taxon>
        <taxon>Magnoliopsida</taxon>
        <taxon>Liliopsida</taxon>
        <taxon>Asparagales</taxon>
        <taxon>Orchidaceae</taxon>
        <taxon>Apostasioideae</taxon>
        <taxon>Apostasia</taxon>
    </lineage>
</organism>
<evidence type="ECO:0000256" key="2">
    <source>
        <dbReference type="SAM" id="MobiDB-lite"/>
    </source>
</evidence>
<dbReference type="STRING" id="1088818.A0A2I0BDA4"/>
<protein>
    <recommendedName>
        <fullName evidence="5">Senescence regulator S40</fullName>
    </recommendedName>
</protein>
<dbReference type="OrthoDB" id="684536at2759"/>
<evidence type="ECO:0000313" key="3">
    <source>
        <dbReference type="EMBL" id="PKA65770.1"/>
    </source>
</evidence>
<evidence type="ECO:0008006" key="5">
    <source>
        <dbReference type="Google" id="ProtNLM"/>
    </source>
</evidence>